<evidence type="ECO:0000313" key="1">
    <source>
        <dbReference type="EMBL" id="QJA62185.1"/>
    </source>
</evidence>
<gene>
    <name evidence="1" type="ORF">MM415B00814_0004</name>
</gene>
<dbReference type="EMBL" id="MT141464">
    <property type="protein sequence ID" value="QJA62185.1"/>
    <property type="molecule type" value="Genomic_DNA"/>
</dbReference>
<proteinExistence type="predicted"/>
<sequence>MESKLQLVEYNEALGLKIKEDLFEAIEEMAVRFRDLKITDSKTDKSVHSAC</sequence>
<organism evidence="1">
    <name type="scientific">viral metagenome</name>
    <dbReference type="NCBI Taxonomy" id="1070528"/>
    <lineage>
        <taxon>unclassified sequences</taxon>
        <taxon>metagenomes</taxon>
        <taxon>organismal metagenomes</taxon>
    </lineage>
</organism>
<dbReference type="AlphaFoldDB" id="A0A6M3IYS9"/>
<accession>A0A6M3IYS9</accession>
<protein>
    <submittedName>
        <fullName evidence="1">Uncharacterized protein</fullName>
    </submittedName>
</protein>
<name>A0A6M3IYS9_9ZZZZ</name>
<reference evidence="1" key="1">
    <citation type="submission" date="2020-03" db="EMBL/GenBank/DDBJ databases">
        <title>The deep terrestrial virosphere.</title>
        <authorList>
            <person name="Holmfeldt K."/>
            <person name="Nilsson E."/>
            <person name="Simone D."/>
            <person name="Lopez-Fernandez M."/>
            <person name="Wu X."/>
            <person name="de Brujin I."/>
            <person name="Lundin D."/>
            <person name="Andersson A."/>
            <person name="Bertilsson S."/>
            <person name="Dopson M."/>
        </authorList>
    </citation>
    <scope>NUCLEOTIDE SEQUENCE</scope>
    <source>
        <strain evidence="1">MM415B00814</strain>
    </source>
</reference>